<organism evidence="3 4">
    <name type="scientific">Dimorphilus gyrociliatus</name>
    <dbReference type="NCBI Taxonomy" id="2664684"/>
    <lineage>
        <taxon>Eukaryota</taxon>
        <taxon>Metazoa</taxon>
        <taxon>Spiralia</taxon>
        <taxon>Lophotrochozoa</taxon>
        <taxon>Annelida</taxon>
        <taxon>Polychaeta</taxon>
        <taxon>Polychaeta incertae sedis</taxon>
        <taxon>Dinophilidae</taxon>
        <taxon>Dimorphilus</taxon>
    </lineage>
</organism>
<feature type="coiled-coil region" evidence="1">
    <location>
        <begin position="151"/>
        <end position="206"/>
    </location>
</feature>
<feature type="coiled-coil region" evidence="1">
    <location>
        <begin position="603"/>
        <end position="630"/>
    </location>
</feature>
<dbReference type="Proteomes" id="UP000549394">
    <property type="component" value="Unassembled WGS sequence"/>
</dbReference>
<dbReference type="OrthoDB" id="6158625at2759"/>
<name>A0A7I8V571_9ANNE</name>
<reference evidence="3 4" key="1">
    <citation type="submission" date="2020-08" db="EMBL/GenBank/DDBJ databases">
        <authorList>
            <person name="Hejnol A."/>
        </authorList>
    </citation>
    <scope>NUCLEOTIDE SEQUENCE [LARGE SCALE GENOMIC DNA]</scope>
</reference>
<evidence type="ECO:0000313" key="3">
    <source>
        <dbReference type="EMBL" id="CAD5111397.1"/>
    </source>
</evidence>
<dbReference type="AlphaFoldDB" id="A0A7I8V571"/>
<evidence type="ECO:0000256" key="1">
    <source>
        <dbReference type="SAM" id="Coils"/>
    </source>
</evidence>
<feature type="region of interest" description="Disordered" evidence="2">
    <location>
        <begin position="268"/>
        <end position="298"/>
    </location>
</feature>
<gene>
    <name evidence="3" type="ORF">DGYR_LOCUS699</name>
</gene>
<feature type="compositionally biased region" description="Low complexity" evidence="2">
    <location>
        <begin position="770"/>
        <end position="786"/>
    </location>
</feature>
<feature type="region of interest" description="Disordered" evidence="2">
    <location>
        <begin position="769"/>
        <end position="789"/>
    </location>
</feature>
<protein>
    <submittedName>
        <fullName evidence="3">DgyrCDS709</fullName>
    </submittedName>
</protein>
<feature type="coiled-coil region" evidence="1">
    <location>
        <begin position="682"/>
        <end position="709"/>
    </location>
</feature>
<feature type="compositionally biased region" description="Low complexity" evidence="2">
    <location>
        <begin position="269"/>
        <end position="283"/>
    </location>
</feature>
<dbReference type="EMBL" id="CAJFCJ010000001">
    <property type="protein sequence ID" value="CAD5111397.1"/>
    <property type="molecule type" value="Genomic_DNA"/>
</dbReference>
<evidence type="ECO:0000256" key="2">
    <source>
        <dbReference type="SAM" id="MobiDB-lite"/>
    </source>
</evidence>
<accession>A0A7I8V571</accession>
<evidence type="ECO:0000313" key="4">
    <source>
        <dbReference type="Proteomes" id="UP000549394"/>
    </source>
</evidence>
<comment type="caution">
    <text evidence="3">The sequence shown here is derived from an EMBL/GenBank/DDBJ whole genome shotgun (WGS) entry which is preliminary data.</text>
</comment>
<sequence>MDCSEGIRLAQLKEVLPPPVQSCSSDEMTDYEYRFEMYTPRDKVEEEYRQETDSIRTEDFEKCFSKIVMSNKPNVNIAVEPIIERKTVEEDRDSVLEKDYRRMVERSKLALKNVAADYSVSSNASSVGTDLISTNELSVLQEDFVNHKKMLRKTQTELKQCRNLLEKVKAEQLLAEFKRDATLKEHETLTKQLIDAKRELNETKASNIKIDKSIDEVIDKERKNWMDKFKTLEVSLSNQLQVVVNEKDDFKKQLLNIRNDMLNEKKQWQETTDSLSQQLQQTQKKYEDASRDLNSAQKKHANLQIKLKQLEETNSEMLADKTAQHKEMKENLQSQLNEIKSTADIETDQVRQQLTKALEELTEVKCSLAEKQHDNDSLNNQIKELQIELKSNDQKLTTLAEDAQKALTASLNESKRVMEAEREKIEEEKNKSLFNLQEQFKDAQEAHKQTLEVYQSQIDVKTEQHEQTKEKLEDANEIIKDLQEQMRNREEEYHMTSLAEMKQWKSEKKKHHEAEMNALRAELNQINDSTKQELFRERSITERQSEEIERLHEEMNKLQTLLDDTIYSKQSALADLRHELTIKKHKELSQIKNCAENQTLLDCDKQKRLLKNVEKQLATFRKERNDAITKEREVTSRLDRYEKQTVSQMNDECRQIIEYFAIQVPTNEGGSNNRRSSFASSIAYLRNIIEELKRNHQAIKTEAKQLKQLLISSERKRLSDVDKIRESFHKDKMAALDALKERLIAEHVEQINKLQKTLSKSCLQQEKIVNSHSQQQNHHQSPSPQNTENNAHFAQKFHDDFRLNLEKQLSASNAVWQTDKIELENQILNLKNELSGFKFDDIYNPKTNPYIRTPTSAKTRVPQEC</sequence>
<proteinExistence type="predicted"/>
<keyword evidence="4" id="KW-1185">Reference proteome</keyword>
<keyword evidence="1" id="KW-0175">Coiled coil</keyword>